<dbReference type="InterPro" id="IPR036771">
    <property type="entry name" value="ATPsynth_dsu/esu_N"/>
</dbReference>
<keyword evidence="10" id="KW-0066">ATP synthesis</keyword>
<dbReference type="SUPFAM" id="SSF51344">
    <property type="entry name" value="Epsilon subunit of F1F0-ATP synthase N-terminal domain"/>
    <property type="match status" value="1"/>
</dbReference>
<keyword evidence="5" id="KW-0375">Hydrogen ion transport</keyword>
<evidence type="ECO:0000256" key="4">
    <source>
        <dbReference type="ARBA" id="ARBA00022640"/>
    </source>
</evidence>
<keyword evidence="6" id="KW-0406">Ion transport</keyword>
<gene>
    <name evidence="13" type="primary">atpE</name>
</gene>
<accession>A0A346LXE0</accession>
<dbReference type="AlphaFoldDB" id="A0A346LXE0"/>
<feature type="domain" description="ATP synthase epsilon subunit C-terminal" evidence="11">
    <location>
        <begin position="86"/>
        <end position="129"/>
    </location>
</feature>
<keyword evidence="8" id="KW-0472">Membrane</keyword>
<proteinExistence type="inferred from homology"/>
<dbReference type="EMBL" id="MH612858">
    <property type="protein sequence ID" value="AXQ01435.1"/>
    <property type="molecule type" value="Genomic_DNA"/>
</dbReference>
<keyword evidence="7" id="KW-0793">Thylakoid</keyword>
<evidence type="ECO:0000256" key="9">
    <source>
        <dbReference type="ARBA" id="ARBA00023196"/>
    </source>
</evidence>
<dbReference type="InterPro" id="IPR020547">
    <property type="entry name" value="ATP_synth_F1_esu_C"/>
</dbReference>
<evidence type="ECO:0000313" key="13">
    <source>
        <dbReference type="EMBL" id="AXQ01435.1"/>
    </source>
</evidence>
<evidence type="ECO:0000256" key="10">
    <source>
        <dbReference type="ARBA" id="ARBA00023310"/>
    </source>
</evidence>
<dbReference type="HAMAP" id="MF_00530">
    <property type="entry name" value="ATP_synth_epsil_bac"/>
    <property type="match status" value="1"/>
</dbReference>
<comment type="similarity">
    <text evidence="2">Belongs to the ATPase epsilon chain family.</text>
</comment>
<dbReference type="Pfam" id="PF02823">
    <property type="entry name" value="ATP-synt_DE_N"/>
    <property type="match status" value="1"/>
</dbReference>
<keyword evidence="4 13" id="KW-0934">Plastid</keyword>
<dbReference type="GO" id="GO:0045259">
    <property type="term" value="C:proton-transporting ATP synthase complex"/>
    <property type="evidence" value="ECO:0007669"/>
    <property type="project" value="UniProtKB-KW"/>
</dbReference>
<dbReference type="PANTHER" id="PTHR13822">
    <property type="entry name" value="ATP SYNTHASE DELTA/EPSILON CHAIN"/>
    <property type="match status" value="1"/>
</dbReference>
<dbReference type="InterPro" id="IPR001469">
    <property type="entry name" value="ATP_synth_F1_dsu/esu"/>
</dbReference>
<evidence type="ECO:0000259" key="12">
    <source>
        <dbReference type="Pfam" id="PF02823"/>
    </source>
</evidence>
<comment type="subcellular location">
    <subcellularLocation>
        <location evidence="1">Membrane</location>
        <topology evidence="1">Peripheral membrane protein</topology>
    </subcellularLocation>
</comment>
<evidence type="ECO:0000256" key="7">
    <source>
        <dbReference type="ARBA" id="ARBA00023078"/>
    </source>
</evidence>
<evidence type="ECO:0000256" key="2">
    <source>
        <dbReference type="ARBA" id="ARBA00005712"/>
    </source>
</evidence>
<evidence type="ECO:0000256" key="1">
    <source>
        <dbReference type="ARBA" id="ARBA00004170"/>
    </source>
</evidence>
<keyword evidence="9" id="KW-0139">CF(1)</keyword>
<evidence type="ECO:0000256" key="8">
    <source>
        <dbReference type="ARBA" id="ARBA00023136"/>
    </source>
</evidence>
<keyword evidence="3" id="KW-0813">Transport</keyword>
<dbReference type="Gene3D" id="2.60.15.10">
    <property type="entry name" value="F0F1 ATP synthase delta/epsilon subunit, N-terminal"/>
    <property type="match status" value="1"/>
</dbReference>
<evidence type="ECO:0000256" key="5">
    <source>
        <dbReference type="ARBA" id="ARBA00022781"/>
    </source>
</evidence>
<sequence length="137" mass="15010">MTLNLRVLSPNRVIWDSEVQEIIISTNSGQIGVLPNHVSLVAAVDIGVMKIRLNGKWSTMALMGGFAKIDSDRITILVNNAERDVDIDLQKAQETFRRAKACLAQAEGKRQVIEADVALKRARTLLEAINASPSDSN</sequence>
<dbReference type="CDD" id="cd12152">
    <property type="entry name" value="F1-ATPase_delta"/>
    <property type="match status" value="1"/>
</dbReference>
<geneLocation type="plastid" evidence="13"/>
<dbReference type="InterPro" id="IPR020546">
    <property type="entry name" value="ATP_synth_F1_dsu/esu_N"/>
</dbReference>
<evidence type="ECO:0000259" key="11">
    <source>
        <dbReference type="Pfam" id="PF00401"/>
    </source>
</evidence>
<name>A0A346LXE0_9CONI</name>
<dbReference type="FunFam" id="2.60.15.10:FF:000002">
    <property type="entry name" value="ATP synthase epsilon chain, chloroplastic"/>
    <property type="match status" value="1"/>
</dbReference>
<dbReference type="NCBIfam" id="TIGR01216">
    <property type="entry name" value="ATP_synt_epsi"/>
    <property type="match status" value="1"/>
</dbReference>
<feature type="domain" description="ATP synthase F1 complex delta/epsilon subunit N-terminal" evidence="12">
    <location>
        <begin position="3"/>
        <end position="81"/>
    </location>
</feature>
<dbReference type="Pfam" id="PF00401">
    <property type="entry name" value="ATP-synt_DE"/>
    <property type="match status" value="1"/>
</dbReference>
<evidence type="ECO:0000256" key="6">
    <source>
        <dbReference type="ARBA" id="ARBA00023065"/>
    </source>
</evidence>
<reference evidence="13" key="1">
    <citation type="journal article" date="2018" name="Am. J. Bot.">
        <title>Incorporating fossils into the Pinaceae tree of life.</title>
        <authorList>
            <person name="Gernandt D.S."/>
            <person name="Resendiz Arias C."/>
            <person name="Terrazas T."/>
            <person name="Aguirre Dugua X."/>
            <person name="Willyard A."/>
        </authorList>
    </citation>
    <scope>NUCLEOTIDE SEQUENCE</scope>
</reference>
<protein>
    <submittedName>
        <fullName evidence="13">ATP synthase CF1 epsilon subunit</fullName>
    </submittedName>
</protein>
<evidence type="ECO:0000256" key="3">
    <source>
        <dbReference type="ARBA" id="ARBA00022448"/>
    </source>
</evidence>
<organism evidence="13">
    <name type="scientific">Pinus monophylla</name>
    <dbReference type="NCBI Taxonomy" id="151562"/>
    <lineage>
        <taxon>Eukaryota</taxon>
        <taxon>Viridiplantae</taxon>
        <taxon>Streptophyta</taxon>
        <taxon>Embryophyta</taxon>
        <taxon>Tracheophyta</taxon>
        <taxon>Spermatophyta</taxon>
        <taxon>Pinopsida</taxon>
        <taxon>Pinidae</taxon>
        <taxon>Conifers I</taxon>
        <taxon>Pinales</taxon>
        <taxon>Pinaceae</taxon>
        <taxon>Pinus</taxon>
        <taxon>Pinus subgen. Strobus</taxon>
    </lineage>
</organism>
<dbReference type="Gene3D" id="6.10.140.480">
    <property type="match status" value="1"/>
</dbReference>
<dbReference type="GO" id="GO:0046933">
    <property type="term" value="F:proton-transporting ATP synthase activity, rotational mechanism"/>
    <property type="evidence" value="ECO:0007669"/>
    <property type="project" value="InterPro"/>
</dbReference>
<dbReference type="PANTHER" id="PTHR13822:SF10">
    <property type="entry name" value="ATP SYNTHASE EPSILON CHAIN, CHLOROPLASTIC"/>
    <property type="match status" value="1"/>
</dbReference>